<dbReference type="AlphaFoldDB" id="A0A109QWI1"/>
<reference evidence="5" key="2">
    <citation type="submission" date="2016-01" db="EMBL/GenBank/DDBJ databases">
        <title>First complete genome sequence of a species in the genus Microterricola, an extremophilic cold active enzyme producing strain ERGS5:02 isolated from Sikkim Himalaya.</title>
        <authorList>
            <person name="Kumar R."/>
            <person name="Singh D."/>
            <person name="Swarnkar M.K."/>
        </authorList>
    </citation>
    <scope>NUCLEOTIDE SEQUENCE [LARGE SCALE GENOMIC DNA]</scope>
    <source>
        <strain evidence="5">ERGS5:02</strain>
    </source>
</reference>
<name>A0A109QWI1_9MICO</name>
<keyword evidence="2" id="KW-0812">Transmembrane</keyword>
<evidence type="ECO:0000313" key="4">
    <source>
        <dbReference type="EMBL" id="AMB57724.1"/>
    </source>
</evidence>
<feature type="domain" description="Bacterial Ig-like" evidence="3">
    <location>
        <begin position="829"/>
        <end position="915"/>
    </location>
</feature>
<feature type="domain" description="Bacterial Ig-like" evidence="3">
    <location>
        <begin position="736"/>
        <end position="820"/>
    </location>
</feature>
<feature type="domain" description="Bacterial Ig-like" evidence="3">
    <location>
        <begin position="935"/>
        <end position="1027"/>
    </location>
</feature>
<dbReference type="GO" id="GO:0005975">
    <property type="term" value="P:carbohydrate metabolic process"/>
    <property type="evidence" value="ECO:0007669"/>
    <property type="project" value="UniProtKB-ARBA"/>
</dbReference>
<dbReference type="RefSeq" id="WP_067225724.1">
    <property type="nucleotide sequence ID" value="NZ_CP014145.1"/>
</dbReference>
<evidence type="ECO:0000259" key="3">
    <source>
        <dbReference type="Pfam" id="PF16640"/>
    </source>
</evidence>
<feature type="region of interest" description="Disordered" evidence="1">
    <location>
        <begin position="1"/>
        <end position="22"/>
    </location>
</feature>
<organism evidence="4 5">
    <name type="scientific">Microterricola viridarii</name>
    <dbReference type="NCBI Taxonomy" id="412690"/>
    <lineage>
        <taxon>Bacteria</taxon>
        <taxon>Bacillati</taxon>
        <taxon>Actinomycetota</taxon>
        <taxon>Actinomycetes</taxon>
        <taxon>Micrococcales</taxon>
        <taxon>Microbacteriaceae</taxon>
        <taxon>Microterricola</taxon>
    </lineage>
</organism>
<dbReference type="InterPro" id="IPR032109">
    <property type="entry name" value="Big_3_5"/>
</dbReference>
<evidence type="ECO:0000313" key="5">
    <source>
        <dbReference type="Proteomes" id="UP000058305"/>
    </source>
</evidence>
<evidence type="ECO:0000256" key="2">
    <source>
        <dbReference type="SAM" id="Phobius"/>
    </source>
</evidence>
<feature type="transmembrane region" description="Helical" evidence="2">
    <location>
        <begin position="1080"/>
        <end position="1100"/>
    </location>
</feature>
<evidence type="ECO:0000256" key="1">
    <source>
        <dbReference type="SAM" id="MobiDB-lite"/>
    </source>
</evidence>
<reference evidence="4 5" key="1">
    <citation type="journal article" date="2016" name="J. Biotechnol.">
        <title>First complete genome sequence of a species in the genus Microterricola, an extremophilic cold active enzyme producing bacterial strain ERGS5:02 isolated from Sikkim Himalaya.</title>
        <authorList>
            <person name="Himanshu"/>
            <person name="Swarnkar M.K."/>
            <person name="Singh D."/>
            <person name="Kumar R."/>
        </authorList>
    </citation>
    <scope>NUCLEOTIDE SEQUENCE [LARGE SCALE GENOMIC DNA]</scope>
    <source>
        <strain evidence="4 5">ERGS5:02</strain>
    </source>
</reference>
<dbReference type="Gene3D" id="2.60.40.10">
    <property type="entry name" value="Immunoglobulins"/>
    <property type="match status" value="7"/>
</dbReference>
<feature type="domain" description="Bacterial Ig-like" evidence="3">
    <location>
        <begin position="425"/>
        <end position="520"/>
    </location>
</feature>
<dbReference type="Proteomes" id="UP000058305">
    <property type="component" value="Chromosome"/>
</dbReference>
<dbReference type="KEGG" id="mvd:AWU67_01315"/>
<accession>A0A109QWI1</accession>
<proteinExistence type="predicted"/>
<sequence>MALRAALARPKTSTIHGSRPAPAQSRLRVPAAFVALSLAVTGITATGTLLATTPAFAAGTPVTKIVSSPAGETWTVPAGVTSVTATVTGASGGSGGGGAGAAGGLGASIVGTFAVAPGDVLNISGSTKGGAGGGSAEPGLGGSGASAGGNGGAGYAYDRWNPAVPGKSAGGGGGGASKISKAGGASLIIAGGGGGGAGASAGLTPCAPGTGGAADAAGTSGRNCFAGVGGGTGGAAAGSATGAGLAGGNGGQGARISSGAGGGGAGLLGGSGGTAVIGAGGAGGGGGGGSSFVDAAAVTVVTRGQAATGGGSVTLVYTPSYTTTTTLSPATSSAVIGAPITLTVAVGAAGAPSTLPAGSVQLLDADDNELGAGALANGVASFGGIRLPIGSHTVRAVFTPSAGEYQESVGSAVITVAQGSTSTGLTVAPAPAEFGQSVTATIAVTAVAPANAVLDGTVELRTADGTLVEDASIDASGVATMDFTPSDLTPTGLETVQLTAFYLGNASFMASHSVESDLDVIKSESLLDLSQSIDTSVWGESVTLTADISAARDAVAPARMAVPVVGAVPTGTVTFYADGSPLATAGVTDGSAAIDVDDFEVGERELSASYSGDTYFTESDSDTLTHEVGLAATETTLAAISPAPLVGQPVTLSANVSVLPNGAGTPTGSVVFTVDGVALAATSVTDGVATLDRAFWSPGNHTVSADFSDGTHYAASSDAIDVNVEQAATVIALGSDVNPAVFGQDVTVSATLSVVAPGAGVPSGEIEFELDGAPFATVPVSAGAATLPLGALAVGSYEFSAHYAGDGSYAGTDASITITVEHAATALALSADKAETNFGESLTLHAALSVEAPGAGTPTGSIAFLADGVEIGSATLDASGAAASLTVPKALAVGARQITAQYAGDASFDASTSEVLGHAVLAAPVGIALDVSGESVAEQDAVFSATVQPITSTGHVPSGFVQFLVDGEPLGAPVPVGTTAPKGTAARAVVDVVNARLATDTLAVGEHVITVSYLGDGSFAAASSAATLHLVKPKAPIDPIKPIDPLTPVVPVTPPAPSAPAAKTAGGLASTGVQGIDTGIAAGLLLLAGLGMLGVGTVRLRRRSA</sequence>
<dbReference type="Pfam" id="PF16640">
    <property type="entry name" value="Big_3_5"/>
    <property type="match status" value="7"/>
</dbReference>
<keyword evidence="2" id="KW-1133">Transmembrane helix</keyword>
<protein>
    <recommendedName>
        <fullName evidence="3">Bacterial Ig-like domain-containing protein</fullName>
    </recommendedName>
</protein>
<feature type="domain" description="Bacterial Ig-like" evidence="3">
    <location>
        <begin position="642"/>
        <end position="724"/>
    </location>
</feature>
<keyword evidence="5" id="KW-1185">Reference proteome</keyword>
<dbReference type="InterPro" id="IPR013783">
    <property type="entry name" value="Ig-like_fold"/>
</dbReference>
<dbReference type="OrthoDB" id="5116909at2"/>
<gene>
    <name evidence="4" type="ORF">AWU67_01315</name>
</gene>
<dbReference type="EMBL" id="CP014145">
    <property type="protein sequence ID" value="AMB57724.1"/>
    <property type="molecule type" value="Genomic_DNA"/>
</dbReference>
<feature type="domain" description="Bacterial Ig-like" evidence="3">
    <location>
        <begin position="533"/>
        <end position="628"/>
    </location>
</feature>
<feature type="domain" description="Bacterial Ig-like" evidence="3">
    <location>
        <begin position="328"/>
        <end position="416"/>
    </location>
</feature>
<keyword evidence="2" id="KW-0472">Membrane</keyword>